<evidence type="ECO:0000256" key="3">
    <source>
        <dbReference type="ARBA" id="ARBA00022692"/>
    </source>
</evidence>
<dbReference type="GO" id="GO:0005886">
    <property type="term" value="C:plasma membrane"/>
    <property type="evidence" value="ECO:0007669"/>
    <property type="project" value="UniProtKB-SubCell"/>
</dbReference>
<feature type="transmembrane region" description="Helical" evidence="6">
    <location>
        <begin position="7"/>
        <end position="31"/>
    </location>
</feature>
<feature type="transmembrane region" description="Helical" evidence="6">
    <location>
        <begin position="43"/>
        <end position="66"/>
    </location>
</feature>
<accession>A0A4P6KEQ1</accession>
<dbReference type="EMBL" id="CP035806">
    <property type="protein sequence ID" value="QBE48925.1"/>
    <property type="molecule type" value="Genomic_DNA"/>
</dbReference>
<dbReference type="RefSeq" id="WP_130110060.1">
    <property type="nucleotide sequence ID" value="NZ_CP035806.1"/>
</dbReference>
<evidence type="ECO:0000256" key="6">
    <source>
        <dbReference type="SAM" id="Phobius"/>
    </source>
</evidence>
<dbReference type="InterPro" id="IPR027379">
    <property type="entry name" value="CLS_N"/>
</dbReference>
<evidence type="ECO:0000259" key="7">
    <source>
        <dbReference type="Pfam" id="PF09851"/>
    </source>
</evidence>
<evidence type="ECO:0000313" key="10">
    <source>
        <dbReference type="Proteomes" id="UP000289260"/>
    </source>
</evidence>
<evidence type="ECO:0000256" key="1">
    <source>
        <dbReference type="ARBA" id="ARBA00004651"/>
    </source>
</evidence>
<evidence type="ECO:0008006" key="11">
    <source>
        <dbReference type="Google" id="ProtNLM"/>
    </source>
</evidence>
<keyword evidence="10" id="KW-1185">Reference proteome</keyword>
<keyword evidence="3 6" id="KW-0812">Transmembrane</keyword>
<dbReference type="KEGG" id="ltr:EVS81_08820"/>
<evidence type="ECO:0000256" key="4">
    <source>
        <dbReference type="ARBA" id="ARBA00022989"/>
    </source>
</evidence>
<sequence length="129" mass="14763">MGFWSSFWDIIWIFFWSFAFLAYLIALFTVIGDLFRDRTLNGWWKALWLIFMIFLPFLTVLVYLIARGRGMAERNQKQVKDAQDATDQYIRSVAGGGSPADEIAKAKALLDAGTITPQEYEAIKTKALL</sequence>
<evidence type="ECO:0000313" key="9">
    <source>
        <dbReference type="EMBL" id="QBE48925.1"/>
    </source>
</evidence>
<evidence type="ECO:0000259" key="8">
    <source>
        <dbReference type="Pfam" id="PF13396"/>
    </source>
</evidence>
<feature type="domain" description="SHOCT" evidence="7">
    <location>
        <begin position="101"/>
        <end position="128"/>
    </location>
</feature>
<evidence type="ECO:0000256" key="5">
    <source>
        <dbReference type="ARBA" id="ARBA00023136"/>
    </source>
</evidence>
<dbReference type="InterPro" id="IPR018649">
    <property type="entry name" value="SHOCT"/>
</dbReference>
<proteinExistence type="predicted"/>
<dbReference type="AlphaFoldDB" id="A0A4P6KEQ1"/>
<comment type="subcellular location">
    <subcellularLocation>
        <location evidence="1">Cell membrane</location>
        <topology evidence="1">Multi-pass membrane protein</topology>
    </subcellularLocation>
</comment>
<name>A0A4P6KEQ1_9MICO</name>
<reference evidence="9 10" key="1">
    <citation type="submission" date="2019-02" db="EMBL/GenBank/DDBJ databases">
        <authorList>
            <person name="Sun L."/>
            <person name="Pan D."/>
            <person name="Wu X."/>
        </authorList>
    </citation>
    <scope>NUCLEOTIDE SEQUENCE [LARGE SCALE GENOMIC DNA]</scope>
    <source>
        <strain evidence="9 10">JW-1</strain>
    </source>
</reference>
<dbReference type="Pfam" id="PF13396">
    <property type="entry name" value="PLDc_N"/>
    <property type="match status" value="1"/>
</dbReference>
<dbReference type="Pfam" id="PF09851">
    <property type="entry name" value="SHOCT"/>
    <property type="match status" value="1"/>
</dbReference>
<gene>
    <name evidence="9" type="ORF">EVS81_08820</name>
</gene>
<evidence type="ECO:0000256" key="2">
    <source>
        <dbReference type="ARBA" id="ARBA00022475"/>
    </source>
</evidence>
<organism evidence="9 10">
    <name type="scientific">Leucobacter triazinivorans</name>
    <dbReference type="NCBI Taxonomy" id="1784719"/>
    <lineage>
        <taxon>Bacteria</taxon>
        <taxon>Bacillati</taxon>
        <taxon>Actinomycetota</taxon>
        <taxon>Actinomycetes</taxon>
        <taxon>Micrococcales</taxon>
        <taxon>Microbacteriaceae</taxon>
        <taxon>Leucobacter</taxon>
    </lineage>
</organism>
<keyword evidence="2" id="KW-1003">Cell membrane</keyword>
<dbReference type="OrthoDB" id="7596142at2"/>
<keyword evidence="5 6" id="KW-0472">Membrane</keyword>
<dbReference type="Proteomes" id="UP000289260">
    <property type="component" value="Chromosome"/>
</dbReference>
<keyword evidence="4 6" id="KW-1133">Transmembrane helix</keyword>
<feature type="domain" description="Cardiolipin synthase N-terminal" evidence="8">
    <location>
        <begin position="22"/>
        <end position="67"/>
    </location>
</feature>
<protein>
    <recommendedName>
        <fullName evidence="11">SHOCT domain-containing protein</fullName>
    </recommendedName>
</protein>